<evidence type="ECO:0000313" key="2">
    <source>
        <dbReference type="EMBL" id="ALX05702.1"/>
    </source>
</evidence>
<sequence length="174" mass="18361">MAMTNPDVPDLDRSSGERALDVATDQLRDQPASPQVAQAAGRVLARALAAPRRATTIETADPLLQVSSVALVALLRSALADAVADAAVRRIRLDVRDRGRLHAVHVELVARYGTSVPESTEATHAVTRRVLTQTLGTGPAPGADDVTQHVHVSDVTHGDPHLAEPLDEDEVGDA</sequence>
<name>A0A0U4CRE6_9ACTN</name>
<proteinExistence type="predicted"/>
<feature type="region of interest" description="Disordered" evidence="1">
    <location>
        <begin position="151"/>
        <end position="174"/>
    </location>
</feature>
<feature type="compositionally biased region" description="Basic and acidic residues" evidence="1">
    <location>
        <begin position="10"/>
        <end position="20"/>
    </location>
</feature>
<dbReference type="Proteomes" id="UP000067689">
    <property type="component" value="Chromosome"/>
</dbReference>
<protein>
    <submittedName>
        <fullName evidence="2">Uncharacterized protein</fullName>
    </submittedName>
</protein>
<evidence type="ECO:0000256" key="1">
    <source>
        <dbReference type="SAM" id="MobiDB-lite"/>
    </source>
</evidence>
<dbReference type="PATRIC" id="fig|2041.4.peg.2886"/>
<reference evidence="2 3" key="1">
    <citation type="journal article" date="1991" name="Int. J. Syst. Bacteriol.">
        <title>Description of the erythromycin-producing bacterium Arthrobacter sp. strain NRRL B-3381 as Aeromicrobium erythreum gen. nov., sp. nov.</title>
        <authorList>
            <person name="Miller E.S."/>
            <person name="Woese C.R."/>
            <person name="Brenner S."/>
        </authorList>
    </citation>
    <scope>NUCLEOTIDE SEQUENCE [LARGE SCALE GENOMIC DNA]</scope>
    <source>
        <strain evidence="2 3">AR18</strain>
    </source>
</reference>
<dbReference type="KEGG" id="aer:AERYTH_13840"/>
<accession>A0A0U4CRE6</accession>
<feature type="compositionally biased region" description="Basic and acidic residues" evidence="1">
    <location>
        <begin position="151"/>
        <end position="164"/>
    </location>
</feature>
<dbReference type="STRING" id="2041.AERYTH_13840"/>
<keyword evidence="3" id="KW-1185">Reference proteome</keyword>
<organism evidence="2 3">
    <name type="scientific">Aeromicrobium erythreum</name>
    <dbReference type="NCBI Taxonomy" id="2041"/>
    <lineage>
        <taxon>Bacteria</taxon>
        <taxon>Bacillati</taxon>
        <taxon>Actinomycetota</taxon>
        <taxon>Actinomycetes</taxon>
        <taxon>Propionibacteriales</taxon>
        <taxon>Nocardioidaceae</taxon>
        <taxon>Aeromicrobium</taxon>
    </lineage>
</organism>
<dbReference type="EMBL" id="CP011502">
    <property type="protein sequence ID" value="ALX05702.1"/>
    <property type="molecule type" value="Genomic_DNA"/>
</dbReference>
<gene>
    <name evidence="2" type="ORF">AERYTH_13840</name>
</gene>
<feature type="compositionally biased region" description="Acidic residues" evidence="1">
    <location>
        <begin position="165"/>
        <end position="174"/>
    </location>
</feature>
<feature type="region of interest" description="Disordered" evidence="1">
    <location>
        <begin position="1"/>
        <end position="34"/>
    </location>
</feature>
<dbReference type="AlphaFoldDB" id="A0A0U4CRE6"/>
<evidence type="ECO:0000313" key="3">
    <source>
        <dbReference type="Proteomes" id="UP000067689"/>
    </source>
</evidence>